<dbReference type="InterPro" id="IPR004356">
    <property type="entry name" value="Adhesin_operon_reg_prot"/>
</dbReference>
<name>A0A1G8RSX7_9PSED</name>
<dbReference type="Pfam" id="PF03333">
    <property type="entry name" value="PapB"/>
    <property type="match status" value="1"/>
</dbReference>
<dbReference type="Proteomes" id="UP000182894">
    <property type="component" value="Unassembled WGS sequence"/>
</dbReference>
<keyword evidence="2" id="KW-0804">Transcription</keyword>
<evidence type="ECO:0000256" key="1">
    <source>
        <dbReference type="ARBA" id="ARBA00023015"/>
    </source>
</evidence>
<reference evidence="4" key="1">
    <citation type="submission" date="2016-10" db="EMBL/GenBank/DDBJ databases">
        <authorList>
            <person name="Varghese N."/>
            <person name="Submissions S."/>
        </authorList>
    </citation>
    <scope>NUCLEOTIDE SEQUENCE [LARGE SCALE GENOMIC DNA]</scope>
    <source>
        <strain evidence="4">ATCC 700689</strain>
    </source>
</reference>
<evidence type="ECO:0000313" key="3">
    <source>
        <dbReference type="EMBL" id="SDJ20101.1"/>
    </source>
</evidence>
<proteinExistence type="predicted"/>
<dbReference type="STRING" id="89065.SAMN05216605_12347"/>
<protein>
    <submittedName>
        <fullName evidence="3">Adhesin biosynthesis transcription regulatory protein</fullName>
    </submittedName>
</protein>
<dbReference type="OrthoDB" id="6998122at2"/>
<dbReference type="EMBL" id="FNCO01000023">
    <property type="protein sequence ID" value="SDJ20101.1"/>
    <property type="molecule type" value="Genomic_DNA"/>
</dbReference>
<organism evidence="3 4">
    <name type="scientific">Pseudomonas abietaniphila</name>
    <dbReference type="NCBI Taxonomy" id="89065"/>
    <lineage>
        <taxon>Bacteria</taxon>
        <taxon>Pseudomonadati</taxon>
        <taxon>Pseudomonadota</taxon>
        <taxon>Gammaproteobacteria</taxon>
        <taxon>Pseudomonadales</taxon>
        <taxon>Pseudomonadaceae</taxon>
        <taxon>Pseudomonas</taxon>
    </lineage>
</organism>
<dbReference type="GO" id="GO:0006355">
    <property type="term" value="P:regulation of DNA-templated transcription"/>
    <property type="evidence" value="ECO:0007669"/>
    <property type="project" value="InterPro"/>
</dbReference>
<evidence type="ECO:0000313" key="4">
    <source>
        <dbReference type="Proteomes" id="UP000182894"/>
    </source>
</evidence>
<sequence>MGVYDLVPGNVPAEQFDLLLAGTDIRGPKVREALRQHLVNGLTPREACEQTGANRGQFSLRFKAIQDENGRVVNLLKFYGIP</sequence>
<keyword evidence="4" id="KW-1185">Reference proteome</keyword>
<keyword evidence="1" id="KW-0805">Transcription regulation</keyword>
<accession>A0A1G8RSX7</accession>
<dbReference type="AlphaFoldDB" id="A0A1G8RSX7"/>
<evidence type="ECO:0000256" key="2">
    <source>
        <dbReference type="ARBA" id="ARBA00023163"/>
    </source>
</evidence>
<dbReference type="InterPro" id="IPR053721">
    <property type="entry name" value="Fimbrial_Adhesin_Reg"/>
</dbReference>
<dbReference type="Gene3D" id="1.10.10.2690">
    <property type="match status" value="1"/>
</dbReference>
<gene>
    <name evidence="3" type="ORF">SAMN05216605_12347</name>
</gene>
<dbReference type="RefSeq" id="WP_074758610.1">
    <property type="nucleotide sequence ID" value="NZ_FNCO01000023.1"/>
</dbReference>